<evidence type="ECO:0000313" key="9">
    <source>
        <dbReference type="Proteomes" id="UP000800235"/>
    </source>
</evidence>
<keyword evidence="3" id="KW-0808">Transferase</keyword>
<evidence type="ECO:0000256" key="3">
    <source>
        <dbReference type="ARBA" id="ARBA00022679"/>
    </source>
</evidence>
<comment type="subcellular location">
    <subcellularLocation>
        <location evidence="1">Membrane</location>
        <topology evidence="1">Multi-pass membrane protein</topology>
    </subcellularLocation>
</comment>
<keyword evidence="4 7" id="KW-0812">Transmembrane</keyword>
<evidence type="ECO:0000256" key="1">
    <source>
        <dbReference type="ARBA" id="ARBA00004141"/>
    </source>
</evidence>
<evidence type="ECO:0000256" key="6">
    <source>
        <dbReference type="ARBA" id="ARBA00023136"/>
    </source>
</evidence>
<feature type="transmembrane region" description="Helical" evidence="7">
    <location>
        <begin position="200"/>
        <end position="219"/>
    </location>
</feature>
<evidence type="ECO:0008006" key="10">
    <source>
        <dbReference type="Google" id="ProtNLM"/>
    </source>
</evidence>
<evidence type="ECO:0000313" key="8">
    <source>
        <dbReference type="EMBL" id="KAF2434899.1"/>
    </source>
</evidence>
<accession>A0A9P4U1Q3</accession>
<keyword evidence="5 7" id="KW-1133">Transmembrane helix</keyword>
<name>A0A9P4U1Q3_9PEZI</name>
<dbReference type="OrthoDB" id="3647at2759"/>
<proteinExistence type="inferred from homology"/>
<feature type="transmembrane region" description="Helical" evidence="7">
    <location>
        <begin position="273"/>
        <end position="295"/>
    </location>
</feature>
<dbReference type="EMBL" id="MU007015">
    <property type="protein sequence ID" value="KAF2434899.1"/>
    <property type="molecule type" value="Genomic_DNA"/>
</dbReference>
<evidence type="ECO:0000256" key="2">
    <source>
        <dbReference type="ARBA" id="ARBA00009003"/>
    </source>
</evidence>
<comment type="caution">
    <text evidence="8">The sequence shown here is derived from an EMBL/GenBank/DDBJ whole genome shotgun (WGS) entry which is preliminary data.</text>
</comment>
<dbReference type="PANTHER" id="PTHR32385">
    <property type="entry name" value="MANNOSYL PHOSPHORYLINOSITOL CERAMIDE SYNTHASE"/>
    <property type="match status" value="1"/>
</dbReference>
<evidence type="ECO:0000256" key="5">
    <source>
        <dbReference type="ARBA" id="ARBA00022989"/>
    </source>
</evidence>
<dbReference type="Proteomes" id="UP000800235">
    <property type="component" value="Unassembled WGS sequence"/>
</dbReference>
<dbReference type="GO" id="GO:0051999">
    <property type="term" value="P:mannosyl-inositol phosphorylceramide biosynthetic process"/>
    <property type="evidence" value="ECO:0007669"/>
    <property type="project" value="TreeGrafter"/>
</dbReference>
<dbReference type="AlphaFoldDB" id="A0A9P4U1Q3"/>
<dbReference type="GO" id="GO:0000030">
    <property type="term" value="F:mannosyltransferase activity"/>
    <property type="evidence" value="ECO:0007669"/>
    <property type="project" value="TreeGrafter"/>
</dbReference>
<dbReference type="PANTHER" id="PTHR32385:SF20">
    <property type="entry name" value="MANNOSYL PHOSPHORYLINOSITOL CERAMIDE SYNTHASE CSH1-RELATED"/>
    <property type="match status" value="1"/>
</dbReference>
<keyword evidence="9" id="KW-1185">Reference proteome</keyword>
<dbReference type="InterPro" id="IPR029044">
    <property type="entry name" value="Nucleotide-diphossugar_trans"/>
</dbReference>
<dbReference type="Gene3D" id="3.90.550.20">
    <property type="match status" value="1"/>
</dbReference>
<dbReference type="InterPro" id="IPR007577">
    <property type="entry name" value="GlycoTrfase_DXD_sugar-bd_CS"/>
</dbReference>
<dbReference type="FunFam" id="3.90.550.20:FF:000001">
    <property type="entry name" value="MIPC synthase subunit (SurA)"/>
    <property type="match status" value="1"/>
</dbReference>
<organism evidence="8 9">
    <name type="scientific">Tothia fuscella</name>
    <dbReference type="NCBI Taxonomy" id="1048955"/>
    <lineage>
        <taxon>Eukaryota</taxon>
        <taxon>Fungi</taxon>
        <taxon>Dikarya</taxon>
        <taxon>Ascomycota</taxon>
        <taxon>Pezizomycotina</taxon>
        <taxon>Dothideomycetes</taxon>
        <taxon>Pleosporomycetidae</taxon>
        <taxon>Venturiales</taxon>
        <taxon>Cylindrosympodiaceae</taxon>
        <taxon>Tothia</taxon>
    </lineage>
</organism>
<protein>
    <recommendedName>
        <fullName evidence="10">Mannosyl phosphorylinositol ceramide synthase SUR1</fullName>
    </recommendedName>
</protein>
<evidence type="ECO:0000256" key="7">
    <source>
        <dbReference type="SAM" id="Phobius"/>
    </source>
</evidence>
<dbReference type="GO" id="GO:0016020">
    <property type="term" value="C:membrane"/>
    <property type="evidence" value="ECO:0007669"/>
    <property type="project" value="UniProtKB-SubCell"/>
</dbReference>
<dbReference type="Pfam" id="PF04488">
    <property type="entry name" value="Gly_transf_sug"/>
    <property type="match status" value="1"/>
</dbReference>
<dbReference type="SUPFAM" id="SSF53448">
    <property type="entry name" value="Nucleotide-diphospho-sugar transferases"/>
    <property type="match status" value="1"/>
</dbReference>
<feature type="transmembrane region" description="Helical" evidence="7">
    <location>
        <begin position="7"/>
        <end position="29"/>
    </location>
</feature>
<evidence type="ECO:0000256" key="4">
    <source>
        <dbReference type="ARBA" id="ARBA00022692"/>
    </source>
</evidence>
<dbReference type="InterPro" id="IPR051706">
    <property type="entry name" value="Glycosyltransferase_domain"/>
</dbReference>
<comment type="similarity">
    <text evidence="2">Belongs to the glycosyltransferase 32 family.</text>
</comment>
<keyword evidence="6 7" id="KW-0472">Membrane</keyword>
<sequence length="334" mass="38915">MLARKSLWIFFFVNLAIVIFLVHSVWTLLSLLVVDGSSDAISRAELPGPNSGLPKGKQTLIPRIIHQTYVNSSIPSHWREAQQSCLDLHEDYEYKLWTDKSSREFISSEYPWFLETFDNYQFPIQRADAIRYFVLAHYGGIYIDLDDGCNRRLDPLLTYTAWVRRTIPTGISNDVMGSVPHHPFFLKVIDSLPRYDRSWVLPYITVMGSTGPLFLSIIWRHYNSGGKLADKDRLRVLFPDEYSKHSWSFFTHHMGSSWHQKDVRVIMWMGQHWVFLTVLGFSVAVLVFLCLWWAYGRLLLSGSPKGQSLRRRLPFFRRLSNSSKAEYELLSRQA</sequence>
<reference evidence="8" key="1">
    <citation type="journal article" date="2020" name="Stud. Mycol.">
        <title>101 Dothideomycetes genomes: a test case for predicting lifestyles and emergence of pathogens.</title>
        <authorList>
            <person name="Haridas S."/>
            <person name="Albert R."/>
            <person name="Binder M."/>
            <person name="Bloem J."/>
            <person name="Labutti K."/>
            <person name="Salamov A."/>
            <person name="Andreopoulos B."/>
            <person name="Baker S."/>
            <person name="Barry K."/>
            <person name="Bills G."/>
            <person name="Bluhm B."/>
            <person name="Cannon C."/>
            <person name="Castanera R."/>
            <person name="Culley D."/>
            <person name="Daum C."/>
            <person name="Ezra D."/>
            <person name="Gonzalez J."/>
            <person name="Henrissat B."/>
            <person name="Kuo A."/>
            <person name="Liang C."/>
            <person name="Lipzen A."/>
            <person name="Lutzoni F."/>
            <person name="Magnuson J."/>
            <person name="Mondo S."/>
            <person name="Nolan M."/>
            <person name="Ohm R."/>
            <person name="Pangilinan J."/>
            <person name="Park H.-J."/>
            <person name="Ramirez L."/>
            <person name="Alfaro M."/>
            <person name="Sun H."/>
            <person name="Tritt A."/>
            <person name="Yoshinaga Y."/>
            <person name="Zwiers L.-H."/>
            <person name="Turgeon B."/>
            <person name="Goodwin S."/>
            <person name="Spatafora J."/>
            <person name="Crous P."/>
            <person name="Grigoriev I."/>
        </authorList>
    </citation>
    <scope>NUCLEOTIDE SEQUENCE</scope>
    <source>
        <strain evidence="8">CBS 130266</strain>
    </source>
</reference>
<gene>
    <name evidence="8" type="ORF">EJ08DRAFT_437518</name>
</gene>